<organism evidence="1 2">
    <name type="scientific">Pycnoporus cinnabarinus</name>
    <name type="common">Cinnabar-red polypore</name>
    <name type="synonym">Trametes cinnabarina</name>
    <dbReference type="NCBI Taxonomy" id="5643"/>
    <lineage>
        <taxon>Eukaryota</taxon>
        <taxon>Fungi</taxon>
        <taxon>Dikarya</taxon>
        <taxon>Basidiomycota</taxon>
        <taxon>Agaricomycotina</taxon>
        <taxon>Agaricomycetes</taxon>
        <taxon>Polyporales</taxon>
        <taxon>Polyporaceae</taxon>
        <taxon>Trametes</taxon>
    </lineage>
</organism>
<dbReference type="PANTHER" id="PTHR31912">
    <property type="entry name" value="IP13529P"/>
    <property type="match status" value="1"/>
</dbReference>
<dbReference type="Proteomes" id="UP000029665">
    <property type="component" value="Unassembled WGS sequence"/>
</dbReference>
<accession>A0A060S439</accession>
<sequence length="426" mass="48040">MPRHRAETLQQLRSQFIDAQRVGGQSSVEKARTRTGVKDTFQSFFIDKLCSITTKRGQPRTDKEAAVQDYLKTIPYVEESATSPVWRIRGTTAFSSAHQVAVTYLCAIDFDPHSDTPIEILHVVLLGFVKYFWRDTVSRLSDSGKKTLITRLSSFDVTGLGISPLSGNTLVTYAGSLVGRDFRAIAQVASFVLYDLSGIPPELQNMWITLSQLVPLVWQPEINDLPAHLIRLSESIDLFLEATCNLTPRWFNKPKFYLILHLPRHIRRFGPAILFATEGFESFNAVIRSHSVHSNHRAPSRDIALGMARHNRLRHILSGGYFTFPRIVNGKIDEELPDLAEGTPGVTKKSQSRWLLRMAYFDHDKLDWRMLGSGPLSLLEDKGFSSKIVGLPSRSADDGNLPGKRIYSVQAWWLTVNGRCQRFAVN</sequence>
<name>A0A060S439_PYCCI</name>
<dbReference type="HOGENOM" id="CLU_644261_0_0_1"/>
<evidence type="ECO:0000313" key="2">
    <source>
        <dbReference type="Proteomes" id="UP000029665"/>
    </source>
</evidence>
<evidence type="ECO:0000313" key="1">
    <source>
        <dbReference type="EMBL" id="CDO68931.1"/>
    </source>
</evidence>
<dbReference type="STRING" id="5643.A0A060S439"/>
<dbReference type="AlphaFoldDB" id="A0A060S439"/>
<keyword evidence="2" id="KW-1185">Reference proteome</keyword>
<dbReference type="EMBL" id="CCBP010000028">
    <property type="protein sequence ID" value="CDO68931.1"/>
    <property type="molecule type" value="Genomic_DNA"/>
</dbReference>
<proteinExistence type="predicted"/>
<dbReference type="OrthoDB" id="2246127at2759"/>
<gene>
    <name evidence="1" type="ORF">BN946_scf185000.g74</name>
</gene>
<reference evidence="1" key="1">
    <citation type="submission" date="2014-01" db="EMBL/GenBank/DDBJ databases">
        <title>The genome of the white-rot fungus Pycnoporus cinnabarinus: a basidiomycete model with a versatile arsenal for lignocellulosic biomass breakdown.</title>
        <authorList>
            <person name="Levasseur A."/>
            <person name="Lomascolo A."/>
            <person name="Ruiz-Duenas F.J."/>
            <person name="Uzan E."/>
            <person name="Piumi F."/>
            <person name="Kues U."/>
            <person name="Ram A.F.J."/>
            <person name="Murat C."/>
            <person name="Haon M."/>
            <person name="Benoit I."/>
            <person name="Arfi Y."/>
            <person name="Chevret D."/>
            <person name="Drula E."/>
            <person name="Kwon M.J."/>
            <person name="Gouret P."/>
            <person name="Lesage-Meessen L."/>
            <person name="Lombard V."/>
            <person name="Mariette J."/>
            <person name="Noirot C."/>
            <person name="Park J."/>
            <person name="Patyshakuliyeva A."/>
            <person name="Wieneger R.A.B."/>
            <person name="Wosten H.A.B."/>
            <person name="Martin F."/>
            <person name="Coutinho P.M."/>
            <person name="de Vries R."/>
            <person name="Martinez A.T."/>
            <person name="Klopp C."/>
            <person name="Pontarotti P."/>
            <person name="Henrissat B."/>
            <person name="Record E."/>
        </authorList>
    </citation>
    <scope>NUCLEOTIDE SEQUENCE [LARGE SCALE GENOMIC DNA]</scope>
    <source>
        <strain evidence="1">BRFM137</strain>
    </source>
</reference>
<comment type="caution">
    <text evidence="1">The sequence shown here is derived from an EMBL/GenBank/DDBJ whole genome shotgun (WGS) entry which is preliminary data.</text>
</comment>
<protein>
    <submittedName>
        <fullName evidence="1">Uncharacterized protein</fullName>
    </submittedName>
</protein>
<dbReference type="PANTHER" id="PTHR31912:SF34">
    <property type="entry name" value="NOTOCHORD-RELATED PROTEIN"/>
    <property type="match status" value="1"/>
</dbReference>
<dbReference type="OMA" id="NICTPER"/>